<evidence type="ECO:0000313" key="9">
    <source>
        <dbReference type="EMBL" id="KZP32971.1"/>
    </source>
</evidence>
<organism evidence="9 10">
    <name type="scientific">Athelia psychrophila</name>
    <dbReference type="NCBI Taxonomy" id="1759441"/>
    <lineage>
        <taxon>Eukaryota</taxon>
        <taxon>Fungi</taxon>
        <taxon>Dikarya</taxon>
        <taxon>Basidiomycota</taxon>
        <taxon>Agaricomycotina</taxon>
        <taxon>Agaricomycetes</taxon>
        <taxon>Agaricomycetidae</taxon>
        <taxon>Atheliales</taxon>
        <taxon>Atheliaceae</taxon>
        <taxon>Athelia</taxon>
    </lineage>
</organism>
<evidence type="ECO:0000256" key="6">
    <source>
        <dbReference type="SAM" id="MobiDB-lite"/>
    </source>
</evidence>
<dbReference type="PRINTS" id="PR00625">
    <property type="entry name" value="JDOMAIN"/>
</dbReference>
<dbReference type="OrthoDB" id="413400at2759"/>
<dbReference type="PANTHER" id="PTHR44653">
    <property type="entry name" value="DNAJ HOMOLOG SUBFAMILY C MEMBER 1"/>
    <property type="match status" value="1"/>
</dbReference>
<feature type="compositionally biased region" description="Acidic residues" evidence="6">
    <location>
        <begin position="268"/>
        <end position="277"/>
    </location>
</feature>
<evidence type="ECO:0000256" key="5">
    <source>
        <dbReference type="ARBA" id="ARBA00037847"/>
    </source>
</evidence>
<protein>
    <submittedName>
        <fullName evidence="9">DnaJ-domain-containing protein</fullName>
    </submittedName>
</protein>
<evidence type="ECO:0000259" key="8">
    <source>
        <dbReference type="PROSITE" id="PS50076"/>
    </source>
</evidence>
<name>A0A166VQS9_9AGAM</name>
<keyword evidence="1" id="KW-0812">Transmembrane</keyword>
<dbReference type="PROSITE" id="PS50076">
    <property type="entry name" value="DNAJ_2"/>
    <property type="match status" value="1"/>
</dbReference>
<dbReference type="InterPro" id="IPR001623">
    <property type="entry name" value="DnaJ_domain"/>
</dbReference>
<dbReference type="CDD" id="cd06257">
    <property type="entry name" value="DnaJ"/>
    <property type="match status" value="1"/>
</dbReference>
<dbReference type="SUPFAM" id="SSF46565">
    <property type="entry name" value="Chaperone J-domain"/>
    <property type="match status" value="1"/>
</dbReference>
<feature type="region of interest" description="Disordered" evidence="6">
    <location>
        <begin position="256"/>
        <end position="318"/>
    </location>
</feature>
<proteinExistence type="predicted"/>
<dbReference type="SMART" id="SM00271">
    <property type="entry name" value="DnaJ"/>
    <property type="match status" value="1"/>
</dbReference>
<feature type="chain" id="PRO_5007881301" evidence="7">
    <location>
        <begin position="20"/>
        <end position="318"/>
    </location>
</feature>
<evidence type="ECO:0000313" key="10">
    <source>
        <dbReference type="Proteomes" id="UP000076532"/>
    </source>
</evidence>
<evidence type="ECO:0000256" key="4">
    <source>
        <dbReference type="ARBA" id="ARBA00023136"/>
    </source>
</evidence>
<dbReference type="Pfam" id="PF00226">
    <property type="entry name" value="DnaJ"/>
    <property type="match status" value="1"/>
</dbReference>
<evidence type="ECO:0000256" key="2">
    <source>
        <dbReference type="ARBA" id="ARBA00022729"/>
    </source>
</evidence>
<reference evidence="9 10" key="1">
    <citation type="journal article" date="2016" name="Mol. Biol. Evol.">
        <title>Comparative Genomics of Early-Diverging Mushroom-Forming Fungi Provides Insights into the Origins of Lignocellulose Decay Capabilities.</title>
        <authorList>
            <person name="Nagy L.G."/>
            <person name="Riley R."/>
            <person name="Tritt A."/>
            <person name="Adam C."/>
            <person name="Daum C."/>
            <person name="Floudas D."/>
            <person name="Sun H."/>
            <person name="Yadav J.S."/>
            <person name="Pangilinan J."/>
            <person name="Larsson K.H."/>
            <person name="Matsuura K."/>
            <person name="Barry K."/>
            <person name="Labutti K."/>
            <person name="Kuo R."/>
            <person name="Ohm R.A."/>
            <person name="Bhattacharya S.S."/>
            <person name="Shirouzu T."/>
            <person name="Yoshinaga Y."/>
            <person name="Martin F.M."/>
            <person name="Grigoriev I.V."/>
            <person name="Hibbett D.S."/>
        </authorList>
    </citation>
    <scope>NUCLEOTIDE SEQUENCE [LARGE SCALE GENOMIC DNA]</scope>
    <source>
        <strain evidence="9 10">CBS 109695</strain>
    </source>
</reference>
<dbReference type="Gene3D" id="1.10.287.110">
    <property type="entry name" value="DnaJ domain"/>
    <property type="match status" value="1"/>
</dbReference>
<evidence type="ECO:0000256" key="1">
    <source>
        <dbReference type="ARBA" id="ARBA00022692"/>
    </source>
</evidence>
<keyword evidence="2 7" id="KW-0732">Signal</keyword>
<sequence>MKLFFLAAFLALLVTVVSAWEKEDHEIFDLVSELQASEGKGTTFYSFIGVPSTATLAQINKAYRKKSMELHPDKNPDVKGIQERFARLGIIATMLRTTEGRTRYDHFYKNGVPRWRGTGYYYSRWRPGMIEVSVFLISFTSLLQYIVQHMTYKIDIERIEKIIGEAKSAAWGPKMIPVQGSRKLKMTLANPSTDSEGKRTPAKTIDIKVDGDGTVSIPDDNGEFHPLDATSATPASIGRTWPIALVRNLYASVTNRARPTPTETPAEVNEDTTESYETESSAPGSGTATPIDGGAPKAGRAPAVKAGGVRRGNVRKRA</sequence>
<evidence type="ECO:0000256" key="3">
    <source>
        <dbReference type="ARBA" id="ARBA00022989"/>
    </source>
</evidence>
<keyword evidence="4" id="KW-0472">Membrane</keyword>
<feature type="signal peptide" evidence="7">
    <location>
        <begin position="1"/>
        <end position="19"/>
    </location>
</feature>
<dbReference type="PANTHER" id="PTHR44653:SF2">
    <property type="entry name" value="DNAJ HOMOLOG SUBFAMILY C MEMBER 1"/>
    <property type="match status" value="1"/>
</dbReference>
<dbReference type="GO" id="GO:0012505">
    <property type="term" value="C:endomembrane system"/>
    <property type="evidence" value="ECO:0007669"/>
    <property type="project" value="UniProtKB-SubCell"/>
</dbReference>
<dbReference type="AlphaFoldDB" id="A0A166VQS9"/>
<dbReference type="InterPro" id="IPR052606">
    <property type="entry name" value="DnaJ_domain_protein"/>
</dbReference>
<dbReference type="Proteomes" id="UP000076532">
    <property type="component" value="Unassembled WGS sequence"/>
</dbReference>
<feature type="domain" description="J" evidence="8">
    <location>
        <begin position="43"/>
        <end position="108"/>
    </location>
</feature>
<dbReference type="InterPro" id="IPR036869">
    <property type="entry name" value="J_dom_sf"/>
</dbReference>
<accession>A0A166VQS9</accession>
<keyword evidence="10" id="KW-1185">Reference proteome</keyword>
<dbReference type="STRING" id="436010.A0A166VQS9"/>
<keyword evidence="3" id="KW-1133">Transmembrane helix</keyword>
<comment type="subcellular location">
    <subcellularLocation>
        <location evidence="5">Endomembrane system</location>
        <topology evidence="5">Single-pass membrane protein</topology>
    </subcellularLocation>
</comment>
<evidence type="ECO:0000256" key="7">
    <source>
        <dbReference type="SAM" id="SignalP"/>
    </source>
</evidence>
<gene>
    <name evidence="9" type="ORF">FIBSPDRAFT_916304</name>
</gene>
<dbReference type="EMBL" id="KV417484">
    <property type="protein sequence ID" value="KZP32971.1"/>
    <property type="molecule type" value="Genomic_DNA"/>
</dbReference>